<evidence type="ECO:0000256" key="5">
    <source>
        <dbReference type="ARBA" id="ARBA00023315"/>
    </source>
</evidence>
<comment type="catalytic activity">
    <reaction evidence="10">
        <text>a (3R)-hydroxyacyl-[ACP] + L-ornithine = a lyso-ornithine lipid + holo-[ACP] + H(+)</text>
        <dbReference type="Rhea" id="RHEA:20633"/>
        <dbReference type="Rhea" id="RHEA-COMP:9685"/>
        <dbReference type="Rhea" id="RHEA-COMP:9945"/>
        <dbReference type="ChEBI" id="CHEBI:15378"/>
        <dbReference type="ChEBI" id="CHEBI:46911"/>
        <dbReference type="ChEBI" id="CHEBI:64479"/>
        <dbReference type="ChEBI" id="CHEBI:78827"/>
        <dbReference type="ChEBI" id="CHEBI:138482"/>
        <dbReference type="EC" id="2.3.2.30"/>
    </reaction>
    <physiologicalReaction direction="left-to-right" evidence="10">
        <dbReference type="Rhea" id="RHEA:20634"/>
    </physiologicalReaction>
</comment>
<dbReference type="GO" id="GO:0006629">
    <property type="term" value="P:lipid metabolic process"/>
    <property type="evidence" value="ECO:0007669"/>
    <property type="project" value="UniProtKB-KW"/>
</dbReference>
<dbReference type="Pfam" id="PF13444">
    <property type="entry name" value="Acetyltransf_5"/>
    <property type="match status" value="1"/>
</dbReference>
<comment type="caution">
    <text evidence="11">The sequence shown here is derived from an EMBL/GenBank/DDBJ whole genome shotgun (WGS) entry which is preliminary data.</text>
</comment>
<comment type="pathway">
    <text evidence="1">Lipid metabolism.</text>
</comment>
<organism evidence="11 12">
    <name type="scientific">Pseudooceanicola atlanticus</name>
    <dbReference type="NCBI Taxonomy" id="1461694"/>
    <lineage>
        <taxon>Bacteria</taxon>
        <taxon>Pseudomonadati</taxon>
        <taxon>Pseudomonadota</taxon>
        <taxon>Alphaproteobacteria</taxon>
        <taxon>Rhodobacterales</taxon>
        <taxon>Paracoccaceae</taxon>
        <taxon>Pseudooceanicola</taxon>
    </lineage>
</organism>
<evidence type="ECO:0000256" key="1">
    <source>
        <dbReference type="ARBA" id="ARBA00005189"/>
    </source>
</evidence>
<dbReference type="EMBL" id="AQQX01000011">
    <property type="protein sequence ID" value="KGM47361.1"/>
    <property type="molecule type" value="Genomic_DNA"/>
</dbReference>
<sequence length="258" mass="28884">MPRPDPDFTVRLARDAEELEAAQHLRYRVFVQELGSDGEMVDHDAQLEKDRFDPEFDHLLLLDRSRGDTARDQVVGVYRLLTDDGAVRVGQFYSEDEYDLTVLRQSGRKLLELGRSCLHADYRGGTGMFHMWSALGDYVQERGIEILFGTASFHGTDIAPLAAPLSLLHHRHLAPPELRVRTREEAYQSMDLIPEAELNRPAAMRAVPALIKGYLRLGGFVGDGAFVDHAFNTTDVCLVLDTAQMSEAQARLYGRGAA</sequence>
<dbReference type="InterPro" id="IPR016181">
    <property type="entry name" value="Acyl_CoA_acyltransferase"/>
</dbReference>
<evidence type="ECO:0000256" key="2">
    <source>
        <dbReference type="ARBA" id="ARBA00022516"/>
    </source>
</evidence>
<comment type="similarity">
    <text evidence="6">Belongs to the acetyltransferase family. OlsB subfamily.</text>
</comment>
<keyword evidence="3 11" id="KW-0808">Transferase</keyword>
<evidence type="ECO:0000256" key="7">
    <source>
        <dbReference type="ARBA" id="ARBA00039058"/>
    </source>
</evidence>
<dbReference type="GO" id="GO:0043810">
    <property type="term" value="F:ornithine-acyl [acyl carrier protein] N-acyltransferase activity"/>
    <property type="evidence" value="ECO:0007669"/>
    <property type="project" value="UniProtKB-EC"/>
</dbReference>
<dbReference type="SUPFAM" id="SSF55729">
    <property type="entry name" value="Acyl-CoA N-acyltransferases (Nat)"/>
    <property type="match status" value="1"/>
</dbReference>
<evidence type="ECO:0000256" key="3">
    <source>
        <dbReference type="ARBA" id="ARBA00022679"/>
    </source>
</evidence>
<dbReference type="RefSeq" id="WP_043752697.1">
    <property type="nucleotide sequence ID" value="NZ_AQQX01000011.1"/>
</dbReference>
<dbReference type="EC" id="2.3.2.30" evidence="7"/>
<evidence type="ECO:0000256" key="8">
    <source>
        <dbReference type="ARBA" id="ARBA00039866"/>
    </source>
</evidence>
<evidence type="ECO:0000313" key="12">
    <source>
        <dbReference type="Proteomes" id="UP000030004"/>
    </source>
</evidence>
<keyword evidence="2" id="KW-0444">Lipid biosynthesis</keyword>
<evidence type="ECO:0000256" key="10">
    <source>
        <dbReference type="ARBA" id="ARBA00047785"/>
    </source>
</evidence>
<protein>
    <recommendedName>
        <fullName evidence="8">L-ornithine N(alpha)-acyltransferase</fullName>
        <ecNumber evidence="7">2.3.2.30</ecNumber>
    </recommendedName>
</protein>
<dbReference type="PANTHER" id="PTHR37323">
    <property type="entry name" value="GCN5-RELATED N-ACETYLTRANSFERASE"/>
    <property type="match status" value="1"/>
</dbReference>
<dbReference type="InterPro" id="IPR052351">
    <property type="entry name" value="Ornithine_N-alpha-AT"/>
</dbReference>
<accession>A0A0A0E8T6</accession>
<dbReference type="Proteomes" id="UP000030004">
    <property type="component" value="Unassembled WGS sequence"/>
</dbReference>
<dbReference type="Gene3D" id="3.40.630.30">
    <property type="match status" value="1"/>
</dbReference>
<comment type="function">
    <text evidence="9">Catalyzes the first step in the biosynthesis of ornithine lipids, which are phosphorus-free membrane lipids. Catalyzes the 3-hydroxyacyl-acyl carrier protein-dependent acylation of ornithine to form lyso-ornithine lipid (LOL).</text>
</comment>
<keyword evidence="4" id="KW-0443">Lipid metabolism</keyword>
<evidence type="ECO:0000256" key="4">
    <source>
        <dbReference type="ARBA" id="ARBA00023098"/>
    </source>
</evidence>
<proteinExistence type="inferred from homology"/>
<dbReference type="STRING" id="1461694.ATO9_18355"/>
<dbReference type="AlphaFoldDB" id="A0A0A0E8T6"/>
<keyword evidence="5 11" id="KW-0012">Acyltransferase</keyword>
<reference evidence="11 12" key="1">
    <citation type="journal article" date="2015" name="Antonie Van Leeuwenhoek">
        <title>Pseudooceanicola atlanticus gen. nov. sp. nov., isolated from surface seawater of the Atlantic Ocean and reclassification of Oceanicola batsensis, Oceanicola marinus, Oceanicola nitratireducens, Oceanicola nanhaiensis, Oceanicola antarcticus and Oceanicola flagellatus, as Pseudooceanicola batsensis comb. nov., Pseudooceanicola marinus comb. nov., Pseudooceanicola nitratireducens comb. nov., Pseudooceanicola nanhaiensis comb. nov., Pseudooceanicola antarcticus comb. nov., and Pseudooceanicola flagellatus comb. nov.</title>
        <authorList>
            <person name="Lai Q."/>
            <person name="Li G."/>
            <person name="Liu X."/>
            <person name="Du Y."/>
            <person name="Sun F."/>
            <person name="Shao Z."/>
        </authorList>
    </citation>
    <scope>NUCLEOTIDE SEQUENCE [LARGE SCALE GENOMIC DNA]</scope>
    <source>
        <strain evidence="11 12">22II-s11g</strain>
    </source>
</reference>
<evidence type="ECO:0000256" key="9">
    <source>
        <dbReference type="ARBA" id="ARBA00045724"/>
    </source>
</evidence>
<evidence type="ECO:0000256" key="6">
    <source>
        <dbReference type="ARBA" id="ARBA00038095"/>
    </source>
</evidence>
<dbReference type="OrthoDB" id="9787072at2"/>
<dbReference type="PANTHER" id="PTHR37323:SF1">
    <property type="entry name" value="L-ORNITHINE N(ALPHA)-ACYLTRANSFERASE"/>
    <property type="match status" value="1"/>
</dbReference>
<keyword evidence="12" id="KW-1185">Reference proteome</keyword>
<name>A0A0A0E8T6_9RHOB</name>
<evidence type="ECO:0000313" key="11">
    <source>
        <dbReference type="EMBL" id="KGM47361.1"/>
    </source>
</evidence>
<gene>
    <name evidence="11" type="ORF">ATO9_18355</name>
</gene>
<dbReference type="eggNOG" id="COG3176">
    <property type="taxonomic scope" value="Bacteria"/>
</dbReference>